<feature type="domain" description="G-protein coupled receptors family 1 profile" evidence="9">
    <location>
        <begin position="27"/>
        <end position="272"/>
    </location>
</feature>
<evidence type="ECO:0000256" key="1">
    <source>
        <dbReference type="ARBA" id="ARBA00004141"/>
    </source>
</evidence>
<evidence type="ECO:0000256" key="7">
    <source>
        <dbReference type="SAM" id="Phobius"/>
    </source>
</evidence>
<dbReference type="InterPro" id="IPR017981">
    <property type="entry name" value="GPCR_2-like_7TM"/>
</dbReference>
<accession>L8HF38</accession>
<dbReference type="PROSITE" id="PS50261">
    <property type="entry name" value="G_PROTEIN_RECEP_F2_4"/>
    <property type="match status" value="1"/>
</dbReference>
<evidence type="ECO:0000256" key="2">
    <source>
        <dbReference type="ARBA" id="ARBA00008360"/>
    </source>
</evidence>
<reference evidence="10 11" key="1">
    <citation type="journal article" date="2013" name="Genome Biol.">
        <title>Genome of Acanthamoeba castellanii highlights extensive lateral gene transfer and early evolution of tyrosine kinase signaling.</title>
        <authorList>
            <person name="Clarke M."/>
            <person name="Lohan A.J."/>
            <person name="Liu B."/>
            <person name="Lagkouvardos I."/>
            <person name="Roy S."/>
            <person name="Zafar N."/>
            <person name="Bertelli C."/>
            <person name="Schilde C."/>
            <person name="Kianianmomeni A."/>
            <person name="Burglin T.R."/>
            <person name="Frech C."/>
            <person name="Turcotte B."/>
            <person name="Kopec K.O."/>
            <person name="Synnott J.M."/>
            <person name="Choo C."/>
            <person name="Paponov I."/>
            <person name="Finkler A."/>
            <person name="Soon Heng Tan C."/>
            <person name="Hutchins A.P."/>
            <person name="Weinmeier T."/>
            <person name="Rattei T."/>
            <person name="Chu J.S."/>
            <person name="Gimenez G."/>
            <person name="Irimia M."/>
            <person name="Rigden D.J."/>
            <person name="Fitzpatrick D.A."/>
            <person name="Lorenzo-Morales J."/>
            <person name="Bateman A."/>
            <person name="Chiu C.H."/>
            <person name="Tang P."/>
            <person name="Hegemann P."/>
            <person name="Fromm H."/>
            <person name="Raoult D."/>
            <person name="Greub G."/>
            <person name="Miranda-Saavedra D."/>
            <person name="Chen N."/>
            <person name="Nash P."/>
            <person name="Ginger M.L."/>
            <person name="Horn M."/>
            <person name="Schaap P."/>
            <person name="Caler L."/>
            <person name="Loftus B."/>
        </authorList>
    </citation>
    <scope>NUCLEOTIDE SEQUENCE [LARGE SCALE GENOMIC DNA]</scope>
    <source>
        <strain evidence="10 11">Neff</strain>
    </source>
</reference>
<gene>
    <name evidence="10" type="ORF">ACA1_152980</name>
</gene>
<dbReference type="Gene3D" id="1.20.1070.10">
    <property type="entry name" value="Rhodopsin 7-helix transmembrane proteins"/>
    <property type="match status" value="1"/>
</dbReference>
<dbReference type="PANTHER" id="PTHR23112">
    <property type="entry name" value="G PROTEIN-COUPLED RECEPTOR 157-RELATED"/>
    <property type="match status" value="1"/>
</dbReference>
<sequence>MTIEWSQDERRVFSLCSFVSSLLSLVGSIFIFISFLAFFKSRWKQITHRLVLSLSLCHLLLSVCWLIGGPLDEVSAVTCQVLAPLRYYLFLASFLWTSVIATEMLSMWYRARVNQFGELVIPQPSSVRQELCYHIAAWGIPLAITIWPTIFHHQEHGLWQCWFEDDYWTFLFLGFVALSCLYCLGVYCLALFKYRTRLYEAGTYSDIQRSKRTEIKFRVTGYLLAFLITWIPLAVLQIMETVDSTRSAPMFVFTVISASLVPLTGFLDSIIYGWDRTLWESLVACLTCSRRRRNRSRSRALLGAGGGRNGRSTSVNGVAAAGGDNHHQYGAAREESTLAFSDSD</sequence>
<keyword evidence="10" id="KW-0675">Receptor</keyword>
<dbReference type="VEuPathDB" id="AmoebaDB:ACA1_152980"/>
<feature type="transmembrane region" description="Helical" evidence="7">
    <location>
        <begin position="88"/>
        <end position="110"/>
    </location>
</feature>
<evidence type="ECO:0000313" key="11">
    <source>
        <dbReference type="Proteomes" id="UP000011083"/>
    </source>
</evidence>
<feature type="transmembrane region" description="Helical" evidence="7">
    <location>
        <begin position="131"/>
        <end position="150"/>
    </location>
</feature>
<keyword evidence="11" id="KW-1185">Reference proteome</keyword>
<feature type="transmembrane region" description="Helical" evidence="7">
    <location>
        <begin position="219"/>
        <end position="239"/>
    </location>
</feature>
<dbReference type="RefSeq" id="XP_004353627.1">
    <property type="nucleotide sequence ID" value="XM_004353575.1"/>
</dbReference>
<dbReference type="KEGG" id="acan:ACA1_152980"/>
<evidence type="ECO:0000259" key="9">
    <source>
        <dbReference type="PROSITE" id="PS50262"/>
    </source>
</evidence>
<evidence type="ECO:0000256" key="5">
    <source>
        <dbReference type="ARBA" id="ARBA00023136"/>
    </source>
</evidence>
<dbReference type="Proteomes" id="UP000011083">
    <property type="component" value="Unassembled WGS sequence"/>
</dbReference>
<dbReference type="GO" id="GO:0007166">
    <property type="term" value="P:cell surface receptor signaling pathway"/>
    <property type="evidence" value="ECO:0007669"/>
    <property type="project" value="InterPro"/>
</dbReference>
<keyword evidence="3 7" id="KW-0812">Transmembrane</keyword>
<name>L8HF38_ACACF</name>
<dbReference type="STRING" id="1257118.L8HF38"/>
<dbReference type="PANTHER" id="PTHR23112:SF0">
    <property type="entry name" value="TRANSMEMBRANE PROTEIN 116"/>
    <property type="match status" value="1"/>
</dbReference>
<dbReference type="GeneID" id="14925101"/>
<feature type="compositionally biased region" description="Basic and acidic residues" evidence="6">
    <location>
        <begin position="324"/>
        <end position="336"/>
    </location>
</feature>
<evidence type="ECO:0000256" key="3">
    <source>
        <dbReference type="ARBA" id="ARBA00022692"/>
    </source>
</evidence>
<feature type="domain" description="G-protein coupled receptors family 2 profile 2" evidence="8">
    <location>
        <begin position="10"/>
        <end position="276"/>
    </location>
</feature>
<dbReference type="InterPro" id="IPR022343">
    <property type="entry name" value="GCR1-cAMP_receptor"/>
</dbReference>
<dbReference type="GO" id="GO:0007189">
    <property type="term" value="P:adenylate cyclase-activating G protein-coupled receptor signaling pathway"/>
    <property type="evidence" value="ECO:0007669"/>
    <property type="project" value="TreeGrafter"/>
</dbReference>
<feature type="transmembrane region" description="Helical" evidence="7">
    <location>
        <begin position="170"/>
        <end position="192"/>
    </location>
</feature>
<dbReference type="PROSITE" id="PS50262">
    <property type="entry name" value="G_PROTEIN_RECEP_F1_2"/>
    <property type="match status" value="1"/>
</dbReference>
<evidence type="ECO:0000259" key="8">
    <source>
        <dbReference type="PROSITE" id="PS50261"/>
    </source>
</evidence>
<dbReference type="Pfam" id="PF00002">
    <property type="entry name" value="7tm_2"/>
    <property type="match status" value="1"/>
</dbReference>
<comment type="similarity">
    <text evidence="2">Belongs to the G-protein coupled receptor 5 family.</text>
</comment>
<keyword evidence="4 7" id="KW-1133">Transmembrane helix</keyword>
<dbReference type="InterPro" id="IPR017452">
    <property type="entry name" value="GPCR_Rhodpsn_7TM"/>
</dbReference>
<feature type="region of interest" description="Disordered" evidence="6">
    <location>
        <begin position="300"/>
        <end position="344"/>
    </location>
</feature>
<feature type="transmembrane region" description="Helical" evidence="7">
    <location>
        <begin position="251"/>
        <end position="274"/>
    </location>
</feature>
<dbReference type="SUPFAM" id="SSF81321">
    <property type="entry name" value="Family A G protein-coupled receptor-like"/>
    <property type="match status" value="1"/>
</dbReference>
<organism evidence="10 11">
    <name type="scientific">Acanthamoeba castellanii (strain ATCC 30010 / Neff)</name>
    <dbReference type="NCBI Taxonomy" id="1257118"/>
    <lineage>
        <taxon>Eukaryota</taxon>
        <taxon>Amoebozoa</taxon>
        <taxon>Discosea</taxon>
        <taxon>Longamoebia</taxon>
        <taxon>Centramoebida</taxon>
        <taxon>Acanthamoebidae</taxon>
        <taxon>Acanthamoeba</taxon>
    </lineage>
</organism>
<evidence type="ECO:0000256" key="6">
    <source>
        <dbReference type="SAM" id="MobiDB-lite"/>
    </source>
</evidence>
<dbReference type="GO" id="GO:0004930">
    <property type="term" value="F:G protein-coupled receptor activity"/>
    <property type="evidence" value="ECO:0007669"/>
    <property type="project" value="InterPro"/>
</dbReference>
<proteinExistence type="inferred from homology"/>
<feature type="transmembrane region" description="Helical" evidence="7">
    <location>
        <begin position="50"/>
        <end position="68"/>
    </location>
</feature>
<evidence type="ECO:0000256" key="4">
    <source>
        <dbReference type="ARBA" id="ARBA00022989"/>
    </source>
</evidence>
<dbReference type="PRINTS" id="PR02001">
    <property type="entry name" value="GCR1CAMPR"/>
</dbReference>
<protein>
    <submittedName>
        <fullName evidence="10">Slime mold cyclic amp receptor protein</fullName>
    </submittedName>
</protein>
<comment type="subcellular location">
    <subcellularLocation>
        <location evidence="1">Membrane</location>
        <topology evidence="1">Multi-pass membrane protein</topology>
    </subcellularLocation>
</comment>
<dbReference type="OMA" id="EIERFEW"/>
<feature type="transmembrane region" description="Helical" evidence="7">
    <location>
        <begin position="12"/>
        <end position="38"/>
    </location>
</feature>
<dbReference type="EMBL" id="KB007837">
    <property type="protein sequence ID" value="ELR24099.1"/>
    <property type="molecule type" value="Genomic_DNA"/>
</dbReference>
<dbReference type="OrthoDB" id="17520at2759"/>
<keyword evidence="5 7" id="KW-0472">Membrane</keyword>
<evidence type="ECO:0000313" key="10">
    <source>
        <dbReference type="EMBL" id="ELR24099.1"/>
    </source>
</evidence>
<dbReference type="SMR" id="L8HF38"/>
<dbReference type="AlphaFoldDB" id="L8HF38"/>
<dbReference type="GO" id="GO:0005886">
    <property type="term" value="C:plasma membrane"/>
    <property type="evidence" value="ECO:0007669"/>
    <property type="project" value="TreeGrafter"/>
</dbReference>
<dbReference type="InterPro" id="IPR000832">
    <property type="entry name" value="GPCR_2_secretin-like"/>
</dbReference>